<dbReference type="EMBL" id="CP117255">
    <property type="protein sequence ID" value="WFR96102.1"/>
    <property type="molecule type" value="Genomic_DNA"/>
</dbReference>
<dbReference type="InterPro" id="IPR005149">
    <property type="entry name" value="Tscrpt_reg_PadR_N"/>
</dbReference>
<dbReference type="KEGG" id="rtu:PR017_02830"/>
<feature type="compositionally biased region" description="Basic residues" evidence="1">
    <location>
        <begin position="15"/>
        <end position="26"/>
    </location>
</feature>
<name>A0AAF1KQX7_9HYPH</name>
<reference evidence="3 4" key="1">
    <citation type="journal article" date="2018" name="Sci. Rep.">
        <title>Rhizobium tumorigenes sp. nov., a novel plant tumorigenic bacterium isolated from cane gall tumors on thornless blackberry.</title>
        <authorList>
            <person name="Kuzmanovi N."/>
            <person name="Smalla K."/>
            <person name="Gronow S."/>
            <person name="PuBawska J."/>
        </authorList>
    </citation>
    <scope>NUCLEOTIDE SEQUENCE [LARGE SCALE GENOMIC DNA]</scope>
    <source>
        <strain evidence="3 4">1078</strain>
    </source>
</reference>
<evidence type="ECO:0000259" key="2">
    <source>
        <dbReference type="Pfam" id="PF03551"/>
    </source>
</evidence>
<accession>A0AAF1KQX7</accession>
<keyword evidence="4" id="KW-1185">Reference proteome</keyword>
<dbReference type="SUPFAM" id="SSF46785">
    <property type="entry name" value="Winged helix' DNA-binding domain"/>
    <property type="match status" value="1"/>
</dbReference>
<dbReference type="Pfam" id="PF03551">
    <property type="entry name" value="PadR"/>
    <property type="match status" value="1"/>
</dbReference>
<organism evidence="3 4">
    <name type="scientific">Rhizobium tumorigenes</name>
    <dbReference type="NCBI Taxonomy" id="2041385"/>
    <lineage>
        <taxon>Bacteria</taxon>
        <taxon>Pseudomonadati</taxon>
        <taxon>Pseudomonadota</taxon>
        <taxon>Alphaproteobacteria</taxon>
        <taxon>Hyphomicrobiales</taxon>
        <taxon>Rhizobiaceae</taxon>
        <taxon>Rhizobium/Agrobacterium group</taxon>
        <taxon>Rhizobium</taxon>
    </lineage>
</organism>
<dbReference type="RefSeq" id="WP_111220129.1">
    <property type="nucleotide sequence ID" value="NZ_CP117255.1"/>
</dbReference>
<protein>
    <submittedName>
        <fullName evidence="3">PadR family transcriptional regulator</fullName>
    </submittedName>
</protein>
<dbReference type="AlphaFoldDB" id="A0AAF1KQX7"/>
<evidence type="ECO:0000256" key="1">
    <source>
        <dbReference type="SAM" id="MobiDB-lite"/>
    </source>
</evidence>
<feature type="region of interest" description="Disordered" evidence="1">
    <location>
        <begin position="1"/>
        <end position="27"/>
    </location>
</feature>
<feature type="domain" description="Transcription regulator PadR N-terminal" evidence="2">
    <location>
        <begin position="40"/>
        <end position="108"/>
    </location>
</feature>
<dbReference type="InterPro" id="IPR036390">
    <property type="entry name" value="WH_DNA-bd_sf"/>
</dbReference>
<reference evidence="4" key="2">
    <citation type="journal article" date="2023" name="MicrobiologyOpen">
        <title>Genomics of the tumorigenes clade of the family Rhizobiaceae and description of Rhizobium rhododendri sp. nov.</title>
        <authorList>
            <person name="Kuzmanovic N."/>
            <person name="diCenzo G.C."/>
            <person name="Bunk B."/>
            <person name="Sproeer C."/>
            <person name="Fruehling A."/>
            <person name="Neumann-Schaal M."/>
            <person name="Overmann J."/>
            <person name="Smalla K."/>
        </authorList>
    </citation>
    <scope>NUCLEOTIDE SEQUENCE [LARGE SCALE GENOMIC DNA]</scope>
    <source>
        <strain evidence="4">1078</strain>
    </source>
</reference>
<dbReference type="Gene3D" id="1.10.10.10">
    <property type="entry name" value="Winged helix-like DNA-binding domain superfamily/Winged helix DNA-binding domain"/>
    <property type="match status" value="1"/>
</dbReference>
<dbReference type="Proteomes" id="UP000249499">
    <property type="component" value="Chromosome"/>
</dbReference>
<dbReference type="PANTHER" id="PTHR43252:SF7">
    <property type="entry name" value="TRANSCRIPTIONAL REGULATOR YQJI"/>
    <property type="match status" value="1"/>
</dbReference>
<gene>
    <name evidence="3" type="ORF">PR017_02830</name>
</gene>
<dbReference type="PANTHER" id="PTHR43252">
    <property type="entry name" value="TRANSCRIPTIONAL REGULATOR YQJI"/>
    <property type="match status" value="1"/>
</dbReference>
<sequence>MKNKSHDDGHDHGHDGKHHRHHRAREGKRPFDYGELRLLLLTMIAGNPSHGYDLMKAIEERMGGSYSPSPGVIYPTLAWLEDMGYATIDIDQPGRKRYRITSEGEAFLIANKASADELVARVSTARGDGVAPVPASIIRAMENVKLALRLRLRGPLEDQSAETIASALDAAAKTIERS</sequence>
<feature type="compositionally biased region" description="Basic and acidic residues" evidence="1">
    <location>
        <begin position="1"/>
        <end position="14"/>
    </location>
</feature>
<evidence type="ECO:0000313" key="3">
    <source>
        <dbReference type="EMBL" id="WFR96102.1"/>
    </source>
</evidence>
<dbReference type="InterPro" id="IPR036388">
    <property type="entry name" value="WH-like_DNA-bd_sf"/>
</dbReference>
<proteinExistence type="predicted"/>
<evidence type="ECO:0000313" key="4">
    <source>
        <dbReference type="Proteomes" id="UP000249499"/>
    </source>
</evidence>